<keyword evidence="5 7" id="KW-0732">Signal</keyword>
<evidence type="ECO:0000256" key="7">
    <source>
        <dbReference type="RuleBase" id="RU367102"/>
    </source>
</evidence>
<feature type="signal peptide" evidence="7">
    <location>
        <begin position="1"/>
        <end position="19"/>
    </location>
</feature>
<dbReference type="Proteomes" id="UP001153555">
    <property type="component" value="Unassembled WGS sequence"/>
</dbReference>
<organism evidence="8 9">
    <name type="scientific">Striga hermonthica</name>
    <name type="common">Purple witchweed</name>
    <name type="synonym">Buchnera hermonthica</name>
    <dbReference type="NCBI Taxonomy" id="68872"/>
    <lineage>
        <taxon>Eukaryota</taxon>
        <taxon>Viridiplantae</taxon>
        <taxon>Streptophyta</taxon>
        <taxon>Embryophyta</taxon>
        <taxon>Tracheophyta</taxon>
        <taxon>Spermatophyta</taxon>
        <taxon>Magnoliopsida</taxon>
        <taxon>eudicotyledons</taxon>
        <taxon>Gunneridae</taxon>
        <taxon>Pentapetalae</taxon>
        <taxon>asterids</taxon>
        <taxon>lamiids</taxon>
        <taxon>Lamiales</taxon>
        <taxon>Orobanchaceae</taxon>
        <taxon>Buchnereae</taxon>
        <taxon>Striga</taxon>
    </lineage>
</organism>
<evidence type="ECO:0000256" key="4">
    <source>
        <dbReference type="ARBA" id="ARBA00022525"/>
    </source>
</evidence>
<keyword evidence="3 7" id="KW-0217">Developmental protein</keyword>
<evidence type="ECO:0000256" key="3">
    <source>
        <dbReference type="ARBA" id="ARBA00022473"/>
    </source>
</evidence>
<dbReference type="PANTHER" id="PTHR33109:SF74">
    <property type="entry name" value="EPIDERMAL PATTERNING FACTOR-LIKE PROTEIN"/>
    <property type="match status" value="1"/>
</dbReference>
<evidence type="ECO:0000256" key="1">
    <source>
        <dbReference type="ARBA" id="ARBA00004613"/>
    </source>
</evidence>
<dbReference type="Pfam" id="PF17181">
    <property type="entry name" value="EPF"/>
    <property type="match status" value="1"/>
</dbReference>
<dbReference type="AlphaFoldDB" id="A0A9N7P022"/>
<dbReference type="GO" id="GO:0010052">
    <property type="term" value="P:guard cell differentiation"/>
    <property type="evidence" value="ECO:0007669"/>
    <property type="project" value="UniProtKB-UniRule"/>
</dbReference>
<comment type="caution">
    <text evidence="8">The sequence shown here is derived from an EMBL/GenBank/DDBJ whole genome shotgun (WGS) entry which is preliminary data.</text>
</comment>
<keyword evidence="6" id="KW-1015">Disulfide bond</keyword>
<evidence type="ECO:0000313" key="9">
    <source>
        <dbReference type="Proteomes" id="UP001153555"/>
    </source>
</evidence>
<evidence type="ECO:0000256" key="5">
    <source>
        <dbReference type="ARBA" id="ARBA00022729"/>
    </source>
</evidence>
<proteinExistence type="inferred from homology"/>
<dbReference type="OrthoDB" id="1843021at2759"/>
<keyword evidence="4 7" id="KW-0964">Secreted</keyword>
<name>A0A9N7P022_STRHE</name>
<protein>
    <recommendedName>
        <fullName evidence="7">Epidermal patterning factor-like protein</fullName>
    </recommendedName>
</protein>
<reference evidence="8" key="1">
    <citation type="submission" date="2019-12" db="EMBL/GenBank/DDBJ databases">
        <authorList>
            <person name="Scholes J."/>
        </authorList>
    </citation>
    <scope>NUCLEOTIDE SEQUENCE</scope>
</reference>
<keyword evidence="9" id="KW-1185">Reference proteome</keyword>
<dbReference type="GO" id="GO:0005576">
    <property type="term" value="C:extracellular region"/>
    <property type="evidence" value="ECO:0007669"/>
    <property type="project" value="UniProtKB-SubCell"/>
</dbReference>
<comment type="similarity">
    <text evidence="2 7">Belongs to the plant cysteine rich small secretory peptide family. Epidermal patterning factor subfamily.</text>
</comment>
<sequence>MKKIYCYCAVALLLVWVFAADYNNPGTNQHVESNSFNSRQGIGRLGSMPPKCEHKCGDCKPCIAVKVPTTQIANYQPEAWECYCQTAHNNP</sequence>
<evidence type="ECO:0000256" key="2">
    <source>
        <dbReference type="ARBA" id="ARBA00008127"/>
    </source>
</evidence>
<dbReference type="InterPro" id="IPR039455">
    <property type="entry name" value="EPFL"/>
</dbReference>
<feature type="chain" id="PRO_5040548185" description="Epidermal patterning factor-like protein" evidence="7">
    <location>
        <begin position="20"/>
        <end position="91"/>
    </location>
</feature>
<accession>A0A9N7P022</accession>
<gene>
    <name evidence="8" type="ORF">SHERM_07977</name>
</gene>
<comment type="function">
    <text evidence="7">Controls stomatal patterning.</text>
</comment>
<evidence type="ECO:0000313" key="8">
    <source>
        <dbReference type="EMBL" id="CAA0842113.1"/>
    </source>
</evidence>
<comment type="subcellular location">
    <subcellularLocation>
        <location evidence="1 7">Secreted</location>
    </subcellularLocation>
</comment>
<evidence type="ECO:0000256" key="6">
    <source>
        <dbReference type="ARBA" id="ARBA00023157"/>
    </source>
</evidence>
<dbReference type="PANTHER" id="PTHR33109">
    <property type="entry name" value="EPIDERMAL PATTERNING FACTOR-LIKE PROTEIN 4"/>
    <property type="match status" value="1"/>
</dbReference>
<dbReference type="EMBL" id="CACSLK010034598">
    <property type="protein sequence ID" value="CAA0842113.1"/>
    <property type="molecule type" value="Genomic_DNA"/>
</dbReference>